<gene>
    <name evidence="2" type="ORF">AaE_014294</name>
</gene>
<evidence type="ECO:0000256" key="1">
    <source>
        <dbReference type="SAM" id="MobiDB-lite"/>
    </source>
</evidence>
<accession>A0A6A4Z0W3</accession>
<evidence type="ECO:0000313" key="3">
    <source>
        <dbReference type="Proteomes" id="UP000469452"/>
    </source>
</evidence>
<dbReference type="VEuPathDB" id="FungiDB:H257_04331"/>
<name>A0A6A4Z0W3_APHAT</name>
<organism evidence="2 3">
    <name type="scientific">Aphanomyces astaci</name>
    <name type="common">Crayfish plague agent</name>
    <dbReference type="NCBI Taxonomy" id="112090"/>
    <lineage>
        <taxon>Eukaryota</taxon>
        <taxon>Sar</taxon>
        <taxon>Stramenopiles</taxon>
        <taxon>Oomycota</taxon>
        <taxon>Saprolegniomycetes</taxon>
        <taxon>Saprolegniales</taxon>
        <taxon>Verrucalvaceae</taxon>
        <taxon>Aphanomyces</taxon>
    </lineage>
</organism>
<dbReference type="Proteomes" id="UP000469452">
    <property type="component" value="Unassembled WGS sequence"/>
</dbReference>
<proteinExistence type="predicted"/>
<evidence type="ECO:0000313" key="2">
    <source>
        <dbReference type="EMBL" id="KAF0706009.1"/>
    </source>
</evidence>
<protein>
    <submittedName>
        <fullName evidence="2">Uncharacterized protein</fullName>
    </submittedName>
</protein>
<dbReference type="AlphaFoldDB" id="A0A6A4Z0W3"/>
<comment type="caution">
    <text evidence="2">The sequence shown here is derived from an EMBL/GenBank/DDBJ whole genome shotgun (WGS) entry which is preliminary data.</text>
</comment>
<dbReference type="EMBL" id="VJMI01019936">
    <property type="protein sequence ID" value="KAF0706009.1"/>
    <property type="molecule type" value="Genomic_DNA"/>
</dbReference>
<feature type="region of interest" description="Disordered" evidence="1">
    <location>
        <begin position="1"/>
        <end position="21"/>
    </location>
</feature>
<sequence length="187" mass="21527">MMEQLHRSYHSPVSTADNDQPQRKFANEPILQAMLEMVPVLQREQKPLKIICDFYTGMPDATKDDALDIGLEAVVNFAVDFEVIPAFLDRLAVKRLYKDILTFFKTFLAMYKGFPCPPDKKKYVAFYMTLGRLAVEIFKDKRDYDMPESQITGLLQWMDNSRGRGRIVRKGSAQAGIKFSNKLYAVK</sequence>
<reference evidence="2 3" key="1">
    <citation type="submission" date="2019-06" db="EMBL/GenBank/DDBJ databases">
        <title>Genomics analysis of Aphanomyces spp. identifies a new class of oomycete effector associated with host adaptation.</title>
        <authorList>
            <person name="Gaulin E."/>
        </authorList>
    </citation>
    <scope>NUCLEOTIDE SEQUENCE [LARGE SCALE GENOMIC DNA]</scope>
    <source>
        <strain evidence="2 3">E</strain>
    </source>
</reference>